<feature type="region of interest" description="Disordered" evidence="2">
    <location>
        <begin position="76"/>
        <end position="103"/>
    </location>
</feature>
<sequence>MHVFSTVDGFVEIINQVVDGHDKVHCKRVRNRDFMFNNIPTLQCPTLSISLAKLRKISSSDFAHCRFKGFYHHGQQKKKTWPQMDSIDSKPSKNDEPSVTCSNDDTALATDTSSCTRVHLHNEDKDPFEDIGKDRQYAVDACIVRIMKRQKVLPHHEQLSRMFKTDMEEFKQWTEVFIIQEMLGNRPRKSEPAQTDMFVGVIPDRCGGLLNSAYNYLLSYTYVNFGVTLPIKNMIPAKPSKGRVIVIGAGLVGLVAARQLMLFGFELSYTHQKVRDQCLLYHGDGKPVDEYLGKKVEVAYNELLDKASKVRQELSQVVSLREALETLRKDFGVAMNVEEMSSF</sequence>
<organism evidence="4 5">
    <name type="scientific">Solanum verrucosum</name>
    <dbReference type="NCBI Taxonomy" id="315347"/>
    <lineage>
        <taxon>Eukaryota</taxon>
        <taxon>Viridiplantae</taxon>
        <taxon>Streptophyta</taxon>
        <taxon>Embryophyta</taxon>
        <taxon>Tracheophyta</taxon>
        <taxon>Spermatophyta</taxon>
        <taxon>Magnoliopsida</taxon>
        <taxon>eudicotyledons</taxon>
        <taxon>Gunneridae</taxon>
        <taxon>Pentapetalae</taxon>
        <taxon>asterids</taxon>
        <taxon>lamiids</taxon>
        <taxon>Solanales</taxon>
        <taxon>Solanaceae</taxon>
        <taxon>Solanoideae</taxon>
        <taxon>Solaneae</taxon>
        <taxon>Solanum</taxon>
    </lineage>
</organism>
<reference evidence="4" key="1">
    <citation type="submission" date="2023-08" db="EMBL/GenBank/DDBJ databases">
        <title>A de novo genome assembly of Solanum verrucosum Schlechtendal, a Mexican diploid species geographically isolated from the other diploid A-genome species in potato relatives.</title>
        <authorList>
            <person name="Hosaka K."/>
        </authorList>
    </citation>
    <scope>NUCLEOTIDE SEQUENCE</scope>
    <source>
        <tissue evidence="4">Young leaves</tissue>
    </source>
</reference>
<evidence type="ECO:0000259" key="3">
    <source>
        <dbReference type="SMART" id="SM00884"/>
    </source>
</evidence>
<dbReference type="SUPFAM" id="SSF46785">
    <property type="entry name" value="Winged helix' DNA-binding domain"/>
    <property type="match status" value="1"/>
</dbReference>
<dbReference type="PANTHER" id="PTHR10742:SF260">
    <property type="entry name" value="PROTEIN FLOWERING LOCUS D"/>
    <property type="match status" value="1"/>
</dbReference>
<protein>
    <recommendedName>
        <fullName evidence="3">Cullin neddylation domain-containing protein</fullName>
    </recommendedName>
</protein>
<evidence type="ECO:0000313" key="5">
    <source>
        <dbReference type="Proteomes" id="UP001234989"/>
    </source>
</evidence>
<dbReference type="SMART" id="SM00884">
    <property type="entry name" value="Cullin_Nedd8"/>
    <property type="match status" value="1"/>
</dbReference>
<dbReference type="SUPFAM" id="SSF51905">
    <property type="entry name" value="FAD/NAD(P)-binding domain"/>
    <property type="match status" value="1"/>
</dbReference>
<dbReference type="Proteomes" id="UP001234989">
    <property type="component" value="Chromosome 10"/>
</dbReference>
<evidence type="ECO:0000313" key="4">
    <source>
        <dbReference type="EMBL" id="WMV50478.1"/>
    </source>
</evidence>
<evidence type="ECO:0000256" key="2">
    <source>
        <dbReference type="SAM" id="MobiDB-lite"/>
    </source>
</evidence>
<dbReference type="InterPro" id="IPR050281">
    <property type="entry name" value="Flavin_monoamine_oxidase"/>
</dbReference>
<dbReference type="EMBL" id="CP133621">
    <property type="protein sequence ID" value="WMV50478.1"/>
    <property type="molecule type" value="Genomic_DNA"/>
</dbReference>
<dbReference type="Gene3D" id="1.10.10.10">
    <property type="entry name" value="Winged helix-like DNA-binding domain superfamily/Winged helix DNA-binding domain"/>
    <property type="match status" value="1"/>
</dbReference>
<dbReference type="InterPro" id="IPR036390">
    <property type="entry name" value="WH_DNA-bd_sf"/>
</dbReference>
<dbReference type="GO" id="GO:0016491">
    <property type="term" value="F:oxidoreductase activity"/>
    <property type="evidence" value="ECO:0007669"/>
    <property type="project" value="TreeGrafter"/>
</dbReference>
<feature type="compositionally biased region" description="Basic and acidic residues" evidence="2">
    <location>
        <begin position="87"/>
        <end position="96"/>
    </location>
</feature>
<gene>
    <name evidence="4" type="ORF">MTR67_043863</name>
</gene>
<comment type="similarity">
    <text evidence="1">Belongs to the flavin monoamine oxidase family.</text>
</comment>
<dbReference type="AlphaFoldDB" id="A0AAF0ZUR2"/>
<dbReference type="InterPro" id="IPR019559">
    <property type="entry name" value="Cullin_neddylation_domain"/>
</dbReference>
<dbReference type="InterPro" id="IPR036388">
    <property type="entry name" value="WH-like_DNA-bd_sf"/>
</dbReference>
<proteinExistence type="inferred from homology"/>
<keyword evidence="5" id="KW-1185">Reference proteome</keyword>
<accession>A0AAF0ZUR2</accession>
<feature type="domain" description="Cullin neddylation" evidence="3">
    <location>
        <begin position="131"/>
        <end position="191"/>
    </location>
</feature>
<evidence type="ECO:0000256" key="1">
    <source>
        <dbReference type="ARBA" id="ARBA00005995"/>
    </source>
</evidence>
<name>A0AAF0ZUR2_SOLVR</name>
<dbReference type="InterPro" id="IPR036188">
    <property type="entry name" value="FAD/NAD-bd_sf"/>
</dbReference>
<dbReference type="PANTHER" id="PTHR10742">
    <property type="entry name" value="FLAVIN MONOAMINE OXIDASE"/>
    <property type="match status" value="1"/>
</dbReference>